<sequence>MSKNTSNKQPSALADIFSHPEFKAAASIHSQVGDSGYTRIITAFLNGIKEELNRLESLEIMRQEEKRQLFHKVAGAASAVGAAKLEAISRSMEAEILNHPTISTEPLTLEIKTTIALLEKHLVAVS</sequence>
<dbReference type="RefSeq" id="WP_159267094.1">
    <property type="nucleotide sequence ID" value="NZ_CACSIK010000001.1"/>
</dbReference>
<name>A0A5S9N5W8_9GAMM</name>
<proteinExistence type="predicted"/>
<dbReference type="InterPro" id="IPR036641">
    <property type="entry name" value="HPT_dom_sf"/>
</dbReference>
<dbReference type="EMBL" id="CACSIM010000001">
    <property type="protein sequence ID" value="CAA0084489.1"/>
    <property type="molecule type" value="Genomic_DNA"/>
</dbReference>
<dbReference type="Proteomes" id="UP000435877">
    <property type="component" value="Unassembled WGS sequence"/>
</dbReference>
<dbReference type="AlphaFoldDB" id="A0A5S9N5W8"/>
<reference evidence="3 4" key="1">
    <citation type="submission" date="2019-11" db="EMBL/GenBank/DDBJ databases">
        <authorList>
            <person name="Holert J."/>
        </authorList>
    </citation>
    <scope>NUCLEOTIDE SEQUENCE [LARGE SCALE GENOMIC DNA]</scope>
    <source>
        <strain evidence="2">BC3_2A</strain>
        <strain evidence="1">SB11_1A</strain>
    </source>
</reference>
<organism evidence="2 4">
    <name type="scientific">Zhongshania aliphaticivorans</name>
    <dbReference type="NCBI Taxonomy" id="1470434"/>
    <lineage>
        <taxon>Bacteria</taxon>
        <taxon>Pseudomonadati</taxon>
        <taxon>Pseudomonadota</taxon>
        <taxon>Gammaproteobacteria</taxon>
        <taxon>Cellvibrionales</taxon>
        <taxon>Spongiibacteraceae</taxon>
        <taxon>Zhongshania</taxon>
    </lineage>
</organism>
<keyword evidence="3" id="KW-1185">Reference proteome</keyword>
<dbReference type="EMBL" id="CACSIK010000001">
    <property type="protein sequence ID" value="CAA0082227.1"/>
    <property type="molecule type" value="Genomic_DNA"/>
</dbReference>
<dbReference type="Proteomes" id="UP000439591">
    <property type="component" value="Unassembled WGS sequence"/>
</dbReference>
<dbReference type="GO" id="GO:0000160">
    <property type="term" value="P:phosphorelay signal transduction system"/>
    <property type="evidence" value="ECO:0007669"/>
    <property type="project" value="InterPro"/>
</dbReference>
<dbReference type="Gene3D" id="1.20.120.160">
    <property type="entry name" value="HPT domain"/>
    <property type="match status" value="1"/>
</dbReference>
<evidence type="ECO:0000313" key="4">
    <source>
        <dbReference type="Proteomes" id="UP000439591"/>
    </source>
</evidence>
<evidence type="ECO:0000313" key="3">
    <source>
        <dbReference type="Proteomes" id="UP000435877"/>
    </source>
</evidence>
<evidence type="ECO:0000313" key="1">
    <source>
        <dbReference type="EMBL" id="CAA0082227.1"/>
    </source>
</evidence>
<evidence type="ECO:0000313" key="2">
    <source>
        <dbReference type="EMBL" id="CAA0084489.1"/>
    </source>
</evidence>
<dbReference type="SUPFAM" id="SSF47226">
    <property type="entry name" value="Histidine-containing phosphotransfer domain, HPT domain"/>
    <property type="match status" value="1"/>
</dbReference>
<accession>A0A5S9N5W8</accession>
<gene>
    <name evidence="1" type="ORF">IHBHHGIJ_00395</name>
    <name evidence="2" type="ORF">KFEGEMFD_00755</name>
</gene>
<protein>
    <submittedName>
        <fullName evidence="2">Uncharacterized protein</fullName>
    </submittedName>
</protein>